<feature type="compositionally biased region" description="Acidic residues" evidence="1">
    <location>
        <begin position="352"/>
        <end position="361"/>
    </location>
</feature>
<reference evidence="5" key="1">
    <citation type="submission" date="2013-03" db="EMBL/GenBank/DDBJ databases">
        <title>The Genome Sequence of Anopheles christyi ACHKN1017.</title>
        <authorList>
            <consortium name="The Broad Institute Genomics Platform"/>
            <person name="Neafsey D.E."/>
            <person name="Besansky N."/>
            <person name="Walker B."/>
            <person name="Young S.K."/>
            <person name="Zeng Q."/>
            <person name="Gargeya S."/>
            <person name="Fitzgerald M."/>
            <person name="Haas B."/>
            <person name="Abouelleil A."/>
            <person name="Allen A.W."/>
            <person name="Alvarado L."/>
            <person name="Arachchi H.M."/>
            <person name="Berlin A.M."/>
            <person name="Chapman S.B."/>
            <person name="Gainer-Dewar J."/>
            <person name="Goldberg J."/>
            <person name="Griggs A."/>
            <person name="Gujja S."/>
            <person name="Hansen M."/>
            <person name="Howarth C."/>
            <person name="Imamovic A."/>
            <person name="Ireland A."/>
            <person name="Larimer J."/>
            <person name="McCowan C."/>
            <person name="Murphy C."/>
            <person name="Pearson M."/>
            <person name="Poon T.W."/>
            <person name="Priest M."/>
            <person name="Roberts A."/>
            <person name="Saif S."/>
            <person name="Shea T."/>
            <person name="Sisk P."/>
            <person name="Sykes S."/>
            <person name="Wortman J."/>
            <person name="Nusbaum C."/>
            <person name="Birren B."/>
        </authorList>
    </citation>
    <scope>NUCLEOTIDE SEQUENCE [LARGE SCALE GENOMIC DNA]</scope>
    <source>
        <strain evidence="5">ACHKN1017</strain>
    </source>
</reference>
<name>A0A182K6A6_9DIPT</name>
<evidence type="ECO:0000256" key="1">
    <source>
        <dbReference type="SAM" id="MobiDB-lite"/>
    </source>
</evidence>
<dbReference type="InterPro" id="IPR045851">
    <property type="entry name" value="AMP-bd_C_sf"/>
</dbReference>
<feature type="compositionally biased region" description="Polar residues" evidence="1">
    <location>
        <begin position="438"/>
        <end position="451"/>
    </location>
</feature>
<dbReference type="Pfam" id="PF24919">
    <property type="entry name" value="Mug62"/>
    <property type="match status" value="1"/>
</dbReference>
<feature type="compositionally biased region" description="Gly residues" evidence="1">
    <location>
        <begin position="39"/>
        <end position="49"/>
    </location>
</feature>
<proteinExistence type="predicted"/>
<feature type="domain" description="AMP-dependent synthetase/ligase" evidence="2">
    <location>
        <begin position="619"/>
        <end position="914"/>
    </location>
</feature>
<reference evidence="4" key="2">
    <citation type="submission" date="2020-05" db="UniProtKB">
        <authorList>
            <consortium name="EnsemblMetazoa"/>
        </authorList>
    </citation>
    <scope>IDENTIFICATION</scope>
    <source>
        <strain evidence="4">ACHKN1017</strain>
    </source>
</reference>
<feature type="region of interest" description="Disordered" evidence="1">
    <location>
        <begin position="267"/>
        <end position="468"/>
    </location>
</feature>
<dbReference type="PANTHER" id="PTHR22754:SF32">
    <property type="entry name" value="DISCO-INTERACTING PROTEIN 2"/>
    <property type="match status" value="1"/>
</dbReference>
<dbReference type="Gene3D" id="3.30.300.30">
    <property type="match status" value="1"/>
</dbReference>
<feature type="compositionally biased region" description="Gly residues" evidence="1">
    <location>
        <begin position="1"/>
        <end position="11"/>
    </location>
</feature>
<dbReference type="SUPFAM" id="SSF56801">
    <property type="entry name" value="Acetyl-CoA synthetase-like"/>
    <property type="match status" value="1"/>
</dbReference>
<evidence type="ECO:0000259" key="2">
    <source>
        <dbReference type="Pfam" id="PF00501"/>
    </source>
</evidence>
<dbReference type="InterPro" id="IPR000873">
    <property type="entry name" value="AMP-dep_synth/lig_dom"/>
</dbReference>
<feature type="compositionally biased region" description="Low complexity" evidence="1">
    <location>
        <begin position="412"/>
        <end position="421"/>
    </location>
</feature>
<dbReference type="Gene3D" id="3.40.50.12780">
    <property type="entry name" value="N-terminal domain of ligase-like"/>
    <property type="match status" value="1"/>
</dbReference>
<sequence>GGGGAGGGAGSNPGYVNDIQSHLHHPASQQKQNIFASSGSGGGGGGGGGSRDRNDRTSSGSGGHHHSSSHQQQREQQQQLQQNRTRRSTQRKVTHNEKRYHSATGRPDVLLPEELLQRPTTITPSGIPVHQQQHLLRQRHQHALLSTTTSSGSTSSGGRELLLLSTGSSTDHHVGKEQQRASNHTSTTVPAAVTAAATSVPLLGGVPPAQQQPGLYSTALVAAAADALFKAMRISPQPPVAMVGGEQQQQPLPAVILRPKVYSEPVATVQHPEPDRTSNNTAASGGAVDGKNSRNNRRIGRHESRYTSEVRQEAVQQALAALKNRPKPSLPMPSKRSSVLNRSPERDHDDSDSSTEDESIPEEGMLGRISTPDRDNYNLPRDHILTREPMKLPSSRDHHHSQPQPLPPPPQKQSSQHGSQPTHLDRRPPQTIPTQPPNAQHATLSDTSSAGSPPAVHRSNHQYQNKPSSYDITELNDFQVHQRTPYAAPDITQFSANTRRGADRVTRYVNLANQEPGDTSTAGRWKVSAKIQQLLNTLKRPKRRPLPEFYEDNDIELEIAANPKDPNAPKPEGSLMTPVHGEQLIVPSGLPRTLEAALQRYGTSSFKAPMATVLDPNGKMTTTLTYGKLLSRAQKIAYALSTKVFSKGPEQVSLKPGDRVALVYPNSDPLNFLTAWYGCMFRGLVPLPIELPLSSSDSPPQQVGFLLSSCGVHVALTSEACLKGLPKSSTGEVAKLKGWPRLHWFVTEHLPKVPKDFNTNNNRISEDSSAYIEYTTDKEGSVMGVTVSRQAMINHCRALTMACHYTEGETIVCVLDFKREVGLWHSILTSVLNGMHVLFIPYALMKLRPSSWMQLITKYRASCCLVKSRDLHWGLLATKDHKEISLSSLRMLLVADGANPWSLSSCDQFLSVFQSKGLRPDAICPCASSSEVFTVSLRRPGRSAAGGYNQSATGRGVLSMSALSHGVVRVDSEDSLTSLTLQDCGQVMPSATMVVVNAEGSPVLCKTDQVGEICVTSGSSGTAYYGLEGMTNSTFKVQPLLEAAVIKDGETIPGKPIGDEVYVRSGLLGFLGPGGLVFVCGSRDGLMTVTGRKHNSDDIIATVLAVEPMRFIYRGRIAVFSIKVLRDERVCVIAEQRPDCSEEESFQWMSRVLQAVDSIHQVGIYCLALVPPNHLPKTPLGGIHLTEARRRFLEGSLHPANVLMCPHTCVTNLPKPREIHHGTYLNH</sequence>
<feature type="region of interest" description="Disordered" evidence="1">
    <location>
        <begin position="1"/>
        <end position="111"/>
    </location>
</feature>
<dbReference type="Proteomes" id="UP000075881">
    <property type="component" value="Unassembled WGS sequence"/>
</dbReference>
<dbReference type="Pfam" id="PF00501">
    <property type="entry name" value="AMP-binding"/>
    <property type="match status" value="1"/>
</dbReference>
<dbReference type="PANTHER" id="PTHR22754">
    <property type="entry name" value="DISCO-INTERACTING PROTEIN 2 DIP2 -RELATED"/>
    <property type="match status" value="1"/>
</dbReference>
<organism evidence="4 5">
    <name type="scientific">Anopheles christyi</name>
    <dbReference type="NCBI Taxonomy" id="43041"/>
    <lineage>
        <taxon>Eukaryota</taxon>
        <taxon>Metazoa</taxon>
        <taxon>Ecdysozoa</taxon>
        <taxon>Arthropoda</taxon>
        <taxon>Hexapoda</taxon>
        <taxon>Insecta</taxon>
        <taxon>Pterygota</taxon>
        <taxon>Neoptera</taxon>
        <taxon>Endopterygota</taxon>
        <taxon>Diptera</taxon>
        <taxon>Nematocera</taxon>
        <taxon>Culicoidea</taxon>
        <taxon>Culicidae</taxon>
        <taxon>Anophelinae</taxon>
        <taxon>Anopheles</taxon>
    </lineage>
</organism>
<protein>
    <submittedName>
        <fullName evidence="4">Uncharacterized protein</fullName>
    </submittedName>
</protein>
<feature type="compositionally biased region" description="Low complexity" evidence="1">
    <location>
        <begin position="69"/>
        <end position="83"/>
    </location>
</feature>
<dbReference type="AlphaFoldDB" id="A0A182K6A6"/>
<dbReference type="InterPro" id="IPR037337">
    <property type="entry name" value="Dip2-like_dom"/>
</dbReference>
<accession>A0A182K6A6</accession>
<dbReference type="EnsemblMetazoa" id="ACHR006291-RA">
    <property type="protein sequence ID" value="ACHR006291-PA"/>
    <property type="gene ID" value="ACHR006291"/>
</dbReference>
<evidence type="ECO:0000313" key="4">
    <source>
        <dbReference type="EnsemblMetazoa" id="ACHR006291-PA"/>
    </source>
</evidence>
<dbReference type="STRING" id="43041.A0A182K6A6"/>
<feature type="domain" description="Meiotically up-regulated gene 62 protein-like alpha-beta" evidence="3">
    <location>
        <begin position="1147"/>
        <end position="1214"/>
    </location>
</feature>
<feature type="compositionally biased region" description="Basic and acidic residues" evidence="1">
    <location>
        <begin position="301"/>
        <end position="312"/>
    </location>
</feature>
<dbReference type="VEuPathDB" id="VectorBase:ACHR006291"/>
<dbReference type="CDD" id="cd05905">
    <property type="entry name" value="Dip2"/>
    <property type="match status" value="1"/>
</dbReference>
<evidence type="ECO:0000259" key="3">
    <source>
        <dbReference type="Pfam" id="PF24919"/>
    </source>
</evidence>
<feature type="compositionally biased region" description="Polar residues" evidence="1">
    <location>
        <begin position="27"/>
        <end position="36"/>
    </location>
</feature>
<dbReference type="InterPro" id="IPR042099">
    <property type="entry name" value="ANL_N_sf"/>
</dbReference>
<keyword evidence="5" id="KW-1185">Reference proteome</keyword>
<evidence type="ECO:0000313" key="5">
    <source>
        <dbReference type="Proteomes" id="UP000075881"/>
    </source>
</evidence>
<feature type="compositionally biased region" description="Basic and acidic residues" evidence="1">
    <location>
        <begin position="371"/>
        <end position="396"/>
    </location>
</feature>
<dbReference type="InterPro" id="IPR056881">
    <property type="entry name" value="Mug62_dom"/>
</dbReference>
<feature type="compositionally biased region" description="Basic residues" evidence="1">
    <location>
        <begin position="84"/>
        <end position="93"/>
    </location>
</feature>